<reference evidence="2 3" key="2">
    <citation type="submission" date="2019-09" db="EMBL/GenBank/DDBJ databases">
        <authorList>
            <person name="Jin C."/>
        </authorList>
    </citation>
    <scope>NUCLEOTIDE SEQUENCE [LARGE SCALE GENOMIC DNA]</scope>
    <source>
        <strain evidence="2 3">AN110305</strain>
    </source>
</reference>
<dbReference type="CDD" id="cd04301">
    <property type="entry name" value="NAT_SF"/>
    <property type="match status" value="1"/>
</dbReference>
<dbReference type="InterPro" id="IPR013653">
    <property type="entry name" value="GCN5-like_dom"/>
</dbReference>
<dbReference type="InterPro" id="IPR016181">
    <property type="entry name" value="Acyl_CoA_acyltransferase"/>
</dbReference>
<proteinExistence type="predicted"/>
<evidence type="ECO:0000313" key="2">
    <source>
        <dbReference type="EMBL" id="KAA2261964.1"/>
    </source>
</evidence>
<dbReference type="Gene3D" id="3.40.630.30">
    <property type="match status" value="1"/>
</dbReference>
<gene>
    <name evidence="2" type="ORF">F0L68_14790</name>
</gene>
<keyword evidence="2" id="KW-0808">Transferase</keyword>
<comment type="caution">
    <text evidence="2">The sequence shown here is derived from an EMBL/GenBank/DDBJ whole genome shotgun (WGS) entry which is preliminary data.</text>
</comment>
<protein>
    <submittedName>
        <fullName evidence="2">GNAT family N-acetyltransferase</fullName>
    </submittedName>
</protein>
<dbReference type="Proteomes" id="UP000323454">
    <property type="component" value="Unassembled WGS sequence"/>
</dbReference>
<name>A0A5B2XFR8_9PSEU</name>
<dbReference type="EMBL" id="VUOB01000023">
    <property type="protein sequence ID" value="KAA2261964.1"/>
    <property type="molecule type" value="Genomic_DNA"/>
</dbReference>
<evidence type="ECO:0000313" key="3">
    <source>
        <dbReference type="Proteomes" id="UP000323454"/>
    </source>
</evidence>
<keyword evidence="3" id="KW-1185">Reference proteome</keyword>
<organism evidence="2 3">
    <name type="scientific">Solihabitans fulvus</name>
    <dbReference type="NCBI Taxonomy" id="1892852"/>
    <lineage>
        <taxon>Bacteria</taxon>
        <taxon>Bacillati</taxon>
        <taxon>Actinomycetota</taxon>
        <taxon>Actinomycetes</taxon>
        <taxon>Pseudonocardiales</taxon>
        <taxon>Pseudonocardiaceae</taxon>
        <taxon>Solihabitans</taxon>
    </lineage>
</organism>
<dbReference type="RefSeq" id="WP_149850126.1">
    <property type="nucleotide sequence ID" value="NZ_VUOB01000023.1"/>
</dbReference>
<reference evidence="2 3" key="1">
    <citation type="submission" date="2019-09" db="EMBL/GenBank/DDBJ databases">
        <title>Goodfellowia gen. nov., a new genus of the Pseudonocardineae related to Actinoalloteichus, containing Goodfellowia coeruleoviolacea gen. nov., comb. nov. gen. nov., comb. nov.</title>
        <authorList>
            <person name="Labeda D."/>
        </authorList>
    </citation>
    <scope>NUCLEOTIDE SEQUENCE [LARGE SCALE GENOMIC DNA]</scope>
    <source>
        <strain evidence="2 3">AN110305</strain>
    </source>
</reference>
<dbReference type="Pfam" id="PF08445">
    <property type="entry name" value="FR47"/>
    <property type="match status" value="1"/>
</dbReference>
<evidence type="ECO:0000259" key="1">
    <source>
        <dbReference type="PROSITE" id="PS51186"/>
    </source>
</evidence>
<feature type="domain" description="N-acetyltransferase" evidence="1">
    <location>
        <begin position="93"/>
        <end position="226"/>
    </location>
</feature>
<dbReference type="PROSITE" id="PS51186">
    <property type="entry name" value="GNAT"/>
    <property type="match status" value="1"/>
</dbReference>
<dbReference type="OrthoDB" id="4966223at2"/>
<dbReference type="InterPro" id="IPR000182">
    <property type="entry name" value="GNAT_dom"/>
</dbReference>
<dbReference type="SUPFAM" id="SSF55729">
    <property type="entry name" value="Acyl-CoA N-acyltransferases (Nat)"/>
    <property type="match status" value="1"/>
</dbReference>
<sequence>MTELVVSLPDLVRQWQLGWGLAKGLAPAAEARGGLHVVLGQPGRHREVVAVRPDEDPDSLRDLAEEVAASADADWLTVPTNRPEEATAVLLAAGLTLLDRPEWLMTTDLAGHPTQAAPEPYAVTTTVAGPVIEAEVRDASGTVAARGTMGVAGTEAVAHNIRTDPEHRRLGLASVVMSALVLRARERGATAGLLIASADGQHLYSALGWVRRATILIARNARAATG</sequence>
<accession>A0A5B2XFR8</accession>
<dbReference type="GO" id="GO:0016747">
    <property type="term" value="F:acyltransferase activity, transferring groups other than amino-acyl groups"/>
    <property type="evidence" value="ECO:0007669"/>
    <property type="project" value="InterPro"/>
</dbReference>
<dbReference type="AlphaFoldDB" id="A0A5B2XFR8"/>